<reference evidence="2 3" key="1">
    <citation type="submission" date="2023-03" db="EMBL/GenBank/DDBJ databases">
        <title>Genome insight into feeding habits of ladybird beetles.</title>
        <authorList>
            <person name="Li H.-S."/>
            <person name="Huang Y.-H."/>
            <person name="Pang H."/>
        </authorList>
    </citation>
    <scope>NUCLEOTIDE SEQUENCE [LARGE SCALE GENOMIC DNA]</scope>
    <source>
        <strain evidence="2">SYSU_2023b</strain>
        <tissue evidence="2">Whole body</tissue>
    </source>
</reference>
<keyword evidence="1" id="KW-0233">DNA recombination</keyword>
<dbReference type="InterPro" id="IPR013762">
    <property type="entry name" value="Integrase-like_cat_sf"/>
</dbReference>
<dbReference type="Gene3D" id="1.10.443.10">
    <property type="entry name" value="Intergrase catalytic core"/>
    <property type="match status" value="1"/>
</dbReference>
<dbReference type="PANTHER" id="PTHR33480">
    <property type="entry name" value="SET DOMAIN-CONTAINING PROTEIN-RELATED"/>
    <property type="match status" value="1"/>
</dbReference>
<protein>
    <submittedName>
        <fullName evidence="2">Uncharacterized protein</fullName>
    </submittedName>
</protein>
<sequence>MQRFKRIVIRGKRGRGVPVLLSTDVQEHLKIIVSRRQEFLKENNPYLFSNLNSSEPIVGYKILKKYAARCGAKNPEGITCTKLRKHLATLSQIFNMMDSDLK</sequence>
<dbReference type="GO" id="GO:0003677">
    <property type="term" value="F:DNA binding"/>
    <property type="evidence" value="ECO:0007669"/>
    <property type="project" value="InterPro"/>
</dbReference>
<evidence type="ECO:0000313" key="2">
    <source>
        <dbReference type="EMBL" id="KAK9876270.1"/>
    </source>
</evidence>
<comment type="caution">
    <text evidence="2">The sequence shown here is derived from an EMBL/GenBank/DDBJ whole genome shotgun (WGS) entry which is preliminary data.</text>
</comment>
<dbReference type="Proteomes" id="UP001431783">
    <property type="component" value="Unassembled WGS sequence"/>
</dbReference>
<accession>A0AAW1U5R2</accession>
<dbReference type="GO" id="GO:0006310">
    <property type="term" value="P:DNA recombination"/>
    <property type="evidence" value="ECO:0007669"/>
    <property type="project" value="UniProtKB-KW"/>
</dbReference>
<name>A0AAW1U5R2_9CUCU</name>
<gene>
    <name evidence="2" type="ORF">WA026_012569</name>
</gene>
<dbReference type="AlphaFoldDB" id="A0AAW1U5R2"/>
<evidence type="ECO:0000313" key="3">
    <source>
        <dbReference type="Proteomes" id="UP001431783"/>
    </source>
</evidence>
<proteinExistence type="predicted"/>
<dbReference type="SUPFAM" id="SSF56349">
    <property type="entry name" value="DNA breaking-rejoining enzymes"/>
    <property type="match status" value="1"/>
</dbReference>
<dbReference type="PANTHER" id="PTHR33480:SF1">
    <property type="entry name" value="TYR RECOMBINASE DOMAIN-CONTAINING PROTEIN"/>
    <property type="match status" value="1"/>
</dbReference>
<dbReference type="GO" id="GO:0015074">
    <property type="term" value="P:DNA integration"/>
    <property type="evidence" value="ECO:0007669"/>
    <property type="project" value="InterPro"/>
</dbReference>
<keyword evidence="3" id="KW-1185">Reference proteome</keyword>
<dbReference type="InterPro" id="IPR011010">
    <property type="entry name" value="DNA_brk_join_enz"/>
</dbReference>
<dbReference type="EMBL" id="JARQZJ010000036">
    <property type="protein sequence ID" value="KAK9876270.1"/>
    <property type="molecule type" value="Genomic_DNA"/>
</dbReference>
<organism evidence="2 3">
    <name type="scientific">Henosepilachna vigintioctopunctata</name>
    <dbReference type="NCBI Taxonomy" id="420089"/>
    <lineage>
        <taxon>Eukaryota</taxon>
        <taxon>Metazoa</taxon>
        <taxon>Ecdysozoa</taxon>
        <taxon>Arthropoda</taxon>
        <taxon>Hexapoda</taxon>
        <taxon>Insecta</taxon>
        <taxon>Pterygota</taxon>
        <taxon>Neoptera</taxon>
        <taxon>Endopterygota</taxon>
        <taxon>Coleoptera</taxon>
        <taxon>Polyphaga</taxon>
        <taxon>Cucujiformia</taxon>
        <taxon>Coccinelloidea</taxon>
        <taxon>Coccinellidae</taxon>
        <taxon>Epilachninae</taxon>
        <taxon>Epilachnini</taxon>
        <taxon>Henosepilachna</taxon>
    </lineage>
</organism>
<evidence type="ECO:0000256" key="1">
    <source>
        <dbReference type="ARBA" id="ARBA00023172"/>
    </source>
</evidence>